<organism evidence="6 7">
    <name type="scientific">Falsiroseomonas frigidaquae</name>
    <dbReference type="NCBI Taxonomy" id="487318"/>
    <lineage>
        <taxon>Bacteria</taxon>
        <taxon>Pseudomonadati</taxon>
        <taxon>Pseudomonadota</taxon>
        <taxon>Alphaproteobacteria</taxon>
        <taxon>Acetobacterales</taxon>
        <taxon>Roseomonadaceae</taxon>
        <taxon>Falsiroseomonas</taxon>
    </lineage>
</organism>
<feature type="domain" description="HTH lysR-type" evidence="5">
    <location>
        <begin position="1"/>
        <end position="59"/>
    </location>
</feature>
<dbReference type="EMBL" id="JAAVTX010000001">
    <property type="protein sequence ID" value="NKE43863.1"/>
    <property type="molecule type" value="Genomic_DNA"/>
</dbReference>
<evidence type="ECO:0000256" key="2">
    <source>
        <dbReference type="ARBA" id="ARBA00023015"/>
    </source>
</evidence>
<dbReference type="CDD" id="cd08422">
    <property type="entry name" value="PBP2_CrgA_like"/>
    <property type="match status" value="1"/>
</dbReference>
<evidence type="ECO:0000256" key="3">
    <source>
        <dbReference type="ARBA" id="ARBA00023125"/>
    </source>
</evidence>
<keyword evidence="4" id="KW-0804">Transcription</keyword>
<keyword evidence="3" id="KW-0238">DNA-binding</keyword>
<dbReference type="SUPFAM" id="SSF46785">
    <property type="entry name" value="Winged helix' DNA-binding domain"/>
    <property type="match status" value="1"/>
</dbReference>
<dbReference type="InterPro" id="IPR005119">
    <property type="entry name" value="LysR_subst-bd"/>
</dbReference>
<evidence type="ECO:0000313" key="6">
    <source>
        <dbReference type="EMBL" id="NKE43863.1"/>
    </source>
</evidence>
<evidence type="ECO:0000256" key="1">
    <source>
        <dbReference type="ARBA" id="ARBA00009437"/>
    </source>
</evidence>
<dbReference type="SUPFAM" id="SSF53850">
    <property type="entry name" value="Periplasmic binding protein-like II"/>
    <property type="match status" value="1"/>
</dbReference>
<dbReference type="PANTHER" id="PTHR30537">
    <property type="entry name" value="HTH-TYPE TRANSCRIPTIONAL REGULATOR"/>
    <property type="match status" value="1"/>
</dbReference>
<evidence type="ECO:0000259" key="5">
    <source>
        <dbReference type="PROSITE" id="PS50931"/>
    </source>
</evidence>
<comment type="similarity">
    <text evidence="1">Belongs to the LysR transcriptional regulatory family.</text>
</comment>
<reference evidence="6 7" key="1">
    <citation type="submission" date="2020-03" db="EMBL/GenBank/DDBJ databases">
        <title>Roseomonas selenitidurans sp. nov. isolated from soil.</title>
        <authorList>
            <person name="Liu H."/>
        </authorList>
    </citation>
    <scope>NUCLEOTIDE SEQUENCE [LARGE SCALE GENOMIC DNA]</scope>
    <source>
        <strain evidence="6 7">JCM 15073</strain>
    </source>
</reference>
<accession>A0ABX1EUV1</accession>
<protein>
    <submittedName>
        <fullName evidence="6">LysR family transcriptional regulator</fullName>
    </submittedName>
</protein>
<keyword evidence="7" id="KW-1185">Reference proteome</keyword>
<dbReference type="InterPro" id="IPR000847">
    <property type="entry name" value="LysR_HTH_N"/>
</dbReference>
<keyword evidence="2" id="KW-0805">Transcription regulation</keyword>
<name>A0ABX1EUV1_9PROT</name>
<evidence type="ECO:0000256" key="4">
    <source>
        <dbReference type="ARBA" id="ARBA00023163"/>
    </source>
</evidence>
<dbReference type="Gene3D" id="3.40.190.290">
    <property type="match status" value="1"/>
</dbReference>
<dbReference type="Proteomes" id="UP000765160">
    <property type="component" value="Unassembled WGS sequence"/>
</dbReference>
<dbReference type="Gene3D" id="1.10.10.10">
    <property type="entry name" value="Winged helix-like DNA-binding domain superfamily/Winged helix DNA-binding domain"/>
    <property type="match status" value="1"/>
</dbReference>
<dbReference type="InterPro" id="IPR058163">
    <property type="entry name" value="LysR-type_TF_proteobact-type"/>
</dbReference>
<proteinExistence type="inferred from homology"/>
<dbReference type="Pfam" id="PF03466">
    <property type="entry name" value="LysR_substrate"/>
    <property type="match status" value="1"/>
</dbReference>
<dbReference type="PROSITE" id="PS50931">
    <property type="entry name" value="HTH_LYSR"/>
    <property type="match status" value="1"/>
</dbReference>
<gene>
    <name evidence="6" type="ORF">HB662_03670</name>
</gene>
<dbReference type="InterPro" id="IPR036388">
    <property type="entry name" value="WH-like_DNA-bd_sf"/>
</dbReference>
<dbReference type="InterPro" id="IPR036390">
    <property type="entry name" value="WH_DNA-bd_sf"/>
</dbReference>
<sequence length="302" mass="33216">METLRTMSLFAAVAHHGSLSAAGRKLGLSPASVSRQITALEEQLGARLLNRTSRSMTLTSTGEIYLRHAENILHQIEEMQVEVSQREQQPSGLLRVHSRLLVGTLVLMPSLPRFLQAYPQISVELAMSNHAIDLAERNVDVDVRIGKLTESALIARRLATSERVVCAAPSYLAERPPILAPADLAAQNCLTYRLSMGRAVWRFAAADGQTTEVPVTGSFTTDNGPALHAAALAGLGIVLMPDWSVREDIRAGRLVRLLPGHRASHLEFENGVFAVYQRSRHLSARVRVFIDFLVETFRAAER</sequence>
<dbReference type="PANTHER" id="PTHR30537:SF5">
    <property type="entry name" value="HTH-TYPE TRANSCRIPTIONAL ACTIVATOR TTDR-RELATED"/>
    <property type="match status" value="1"/>
</dbReference>
<evidence type="ECO:0000313" key="7">
    <source>
        <dbReference type="Proteomes" id="UP000765160"/>
    </source>
</evidence>
<comment type="caution">
    <text evidence="6">The sequence shown here is derived from an EMBL/GenBank/DDBJ whole genome shotgun (WGS) entry which is preliminary data.</text>
</comment>
<dbReference type="Pfam" id="PF00126">
    <property type="entry name" value="HTH_1"/>
    <property type="match status" value="1"/>
</dbReference>